<feature type="compositionally biased region" description="Acidic residues" evidence="7">
    <location>
        <begin position="372"/>
        <end position="390"/>
    </location>
</feature>
<dbReference type="InterPro" id="IPR005142">
    <property type="entry name" value="eRF1_3"/>
</dbReference>
<dbReference type="PANTHER" id="PTHR10853">
    <property type="entry name" value="PELOTA"/>
    <property type="match status" value="1"/>
</dbReference>
<comment type="similarity">
    <text evidence="3 6">Belongs to the eukaryotic release factor 1 family. Pelota subfamily.</text>
</comment>
<comment type="cofactor">
    <cofactor evidence="1 6">
        <name>a divalent metal cation</name>
        <dbReference type="ChEBI" id="CHEBI:60240"/>
    </cofactor>
</comment>
<comment type="function">
    <text evidence="6">Component of the Pelota-HBS1L complex, a complex that recognizes stalled ribosomes and triggers the No-Go Decay (NGD) pathway. In the Pelota-HBS1L complex, pelo recognizes ribosomes stalled at the 3' end of an mRNA and engages stalled ribosomes by destabilizing mRNA in the mRNA channel.</text>
</comment>
<dbReference type="Gene3D" id="3.30.420.60">
    <property type="entry name" value="eRF1 domain 2"/>
    <property type="match status" value="1"/>
</dbReference>
<dbReference type="GO" id="GO:0005737">
    <property type="term" value="C:cytoplasm"/>
    <property type="evidence" value="ECO:0007669"/>
    <property type="project" value="UniProtKB-SubCell"/>
</dbReference>
<evidence type="ECO:0000256" key="6">
    <source>
        <dbReference type="RuleBase" id="RU362019"/>
    </source>
</evidence>
<dbReference type="InterPro" id="IPR029064">
    <property type="entry name" value="Ribosomal_eL30-like_sf"/>
</dbReference>
<dbReference type="NCBIfam" id="TIGR00111">
    <property type="entry name" value="pelota"/>
    <property type="match status" value="1"/>
</dbReference>
<dbReference type="InterPro" id="IPR005140">
    <property type="entry name" value="eRF1_Pelota-like_N"/>
</dbReference>
<keyword evidence="5 6" id="KW-0479">Metal-binding</keyword>
<reference evidence="9" key="1">
    <citation type="submission" date="2022-11" db="EMBL/GenBank/DDBJ databases">
        <authorList>
            <person name="Kikuchi T."/>
        </authorList>
    </citation>
    <scope>NUCLEOTIDE SEQUENCE</scope>
    <source>
        <strain evidence="9">PS1010</strain>
    </source>
</reference>
<comment type="subcellular location">
    <subcellularLocation>
        <location evidence="2 6">Cytoplasm</location>
    </subcellularLocation>
</comment>
<evidence type="ECO:0000313" key="10">
    <source>
        <dbReference type="Proteomes" id="UP001152747"/>
    </source>
</evidence>
<dbReference type="FunFam" id="3.30.1330.30:FF:000008">
    <property type="entry name" value="Protein pelota homolog"/>
    <property type="match status" value="1"/>
</dbReference>
<evidence type="ECO:0000259" key="8">
    <source>
        <dbReference type="SMART" id="SM01194"/>
    </source>
</evidence>
<dbReference type="SUPFAM" id="SSF53137">
    <property type="entry name" value="Translational machinery components"/>
    <property type="match status" value="1"/>
</dbReference>
<dbReference type="Pfam" id="PF03464">
    <property type="entry name" value="eRF1_2"/>
    <property type="match status" value="1"/>
</dbReference>
<dbReference type="GO" id="GO:0070481">
    <property type="term" value="P:nuclear-transcribed mRNA catabolic process, non-stop decay"/>
    <property type="evidence" value="ECO:0007669"/>
    <property type="project" value="InterPro"/>
</dbReference>
<evidence type="ECO:0000256" key="2">
    <source>
        <dbReference type="ARBA" id="ARBA00004496"/>
    </source>
</evidence>
<dbReference type="SUPFAM" id="SSF55315">
    <property type="entry name" value="L30e-like"/>
    <property type="match status" value="1"/>
</dbReference>
<keyword evidence="4 6" id="KW-0963">Cytoplasm</keyword>
<dbReference type="SUPFAM" id="SSF159065">
    <property type="entry name" value="Dom34/Pelota N-terminal domain-like"/>
    <property type="match status" value="1"/>
</dbReference>
<organism evidence="9 10">
    <name type="scientific">Caenorhabditis angaria</name>
    <dbReference type="NCBI Taxonomy" id="860376"/>
    <lineage>
        <taxon>Eukaryota</taxon>
        <taxon>Metazoa</taxon>
        <taxon>Ecdysozoa</taxon>
        <taxon>Nematoda</taxon>
        <taxon>Chromadorea</taxon>
        <taxon>Rhabditida</taxon>
        <taxon>Rhabditina</taxon>
        <taxon>Rhabditomorpha</taxon>
        <taxon>Rhabditoidea</taxon>
        <taxon>Rhabditidae</taxon>
        <taxon>Peloderinae</taxon>
        <taxon>Caenorhabditis</taxon>
    </lineage>
</organism>
<proteinExistence type="inferred from homology"/>
<dbReference type="Proteomes" id="UP001152747">
    <property type="component" value="Unassembled WGS sequence"/>
</dbReference>
<dbReference type="GO" id="GO:0070651">
    <property type="term" value="P:nonfunctional rRNA decay"/>
    <property type="evidence" value="ECO:0007669"/>
    <property type="project" value="TreeGrafter"/>
</dbReference>
<dbReference type="GO" id="GO:0032790">
    <property type="term" value="P:ribosome disassembly"/>
    <property type="evidence" value="ECO:0007669"/>
    <property type="project" value="TreeGrafter"/>
</dbReference>
<feature type="region of interest" description="Disordered" evidence="7">
    <location>
        <begin position="370"/>
        <end position="390"/>
    </location>
</feature>
<evidence type="ECO:0000256" key="7">
    <source>
        <dbReference type="SAM" id="MobiDB-lite"/>
    </source>
</evidence>
<dbReference type="FunFam" id="3.30.420.60:FF:000002">
    <property type="entry name" value="Protein pelota homolog"/>
    <property type="match status" value="1"/>
</dbReference>
<gene>
    <name evidence="9" type="ORF">CAMP_LOCUS8448</name>
</gene>
<evidence type="ECO:0000256" key="5">
    <source>
        <dbReference type="ARBA" id="ARBA00022723"/>
    </source>
</evidence>
<dbReference type="InterPro" id="IPR038069">
    <property type="entry name" value="Pelota/DOM34_N"/>
</dbReference>
<evidence type="ECO:0000313" key="9">
    <source>
        <dbReference type="EMBL" id="CAI5445811.1"/>
    </source>
</evidence>
<dbReference type="GO" id="GO:0070966">
    <property type="term" value="P:nuclear-transcribed mRNA catabolic process, no-go decay"/>
    <property type="evidence" value="ECO:0007669"/>
    <property type="project" value="InterPro"/>
</dbReference>
<dbReference type="InterPro" id="IPR042226">
    <property type="entry name" value="eFR1_2_sf"/>
</dbReference>
<feature type="domain" description="eRF1/Pelota-like N-terminal" evidence="8">
    <location>
        <begin position="1"/>
        <end position="130"/>
    </location>
</feature>
<dbReference type="InterPro" id="IPR005141">
    <property type="entry name" value="eRF1_2"/>
</dbReference>
<evidence type="ECO:0000256" key="4">
    <source>
        <dbReference type="ARBA" id="ARBA00022490"/>
    </source>
</evidence>
<sequence length="390" mass="44090">MKQFKRQIEKDGPGFVTLMAEEAEDMWHIYNLIRVGDIVKAPTIRKVVTETSTGTTSSQRVHTMLTISIESIDFDPGEQELHLKGRNIVENDIVKMGAYHTIDLEPNRKFTIEKTEWDCIDLERLNLALDPAQSADVAAVVLHEGLANVCLLTPAMTLTRAKIDMTIPRKRKGFTSQHEKGLEKFYEAVSAAFIRHVDLNIIKCVIIASRGFVKENFMNYLITYADANGKKFTTDQKAKFLLVHSSSGFKHALKEVLETPQVAARLADTKAQAEVKALNQFLELMSTEPERAFYGYNHVSRANNDLAIETLMIADSLFRSQNIETRKKFVKLVESVREQNGKVHIFSSMHVSGEQLAQLTGCAAILRFPMPDLDDEPMSDDEEQQQNEQE</sequence>
<accession>A0A9P1N2W1</accession>
<dbReference type="Pfam" id="PF03465">
    <property type="entry name" value="eRF1_3"/>
    <property type="match status" value="1"/>
</dbReference>
<dbReference type="Gene3D" id="3.30.1330.30">
    <property type="match status" value="1"/>
</dbReference>
<dbReference type="Pfam" id="PF26356">
    <property type="entry name" value="Pelota_N"/>
    <property type="match status" value="1"/>
</dbReference>
<dbReference type="EMBL" id="CANHGI010000003">
    <property type="protein sequence ID" value="CAI5445811.1"/>
    <property type="molecule type" value="Genomic_DNA"/>
</dbReference>
<evidence type="ECO:0000256" key="3">
    <source>
        <dbReference type="ARBA" id="ARBA00009504"/>
    </source>
</evidence>
<dbReference type="OrthoDB" id="10249111at2759"/>
<dbReference type="SMART" id="SM01194">
    <property type="entry name" value="eRF1_1"/>
    <property type="match status" value="1"/>
</dbReference>
<dbReference type="PANTHER" id="PTHR10853:SF0">
    <property type="entry name" value="PROTEIN PELOTA HOMOLOG"/>
    <property type="match status" value="1"/>
</dbReference>
<comment type="caution">
    <text evidence="9">The sequence shown here is derived from an EMBL/GenBank/DDBJ whole genome shotgun (WGS) entry which is preliminary data.</text>
</comment>
<name>A0A9P1N2W1_9PELO</name>
<dbReference type="InterPro" id="IPR004405">
    <property type="entry name" value="TF_pelota"/>
</dbReference>
<dbReference type="GO" id="GO:0046872">
    <property type="term" value="F:metal ion binding"/>
    <property type="evidence" value="ECO:0007669"/>
    <property type="project" value="UniProtKB-KW"/>
</dbReference>
<keyword evidence="10" id="KW-1185">Reference proteome</keyword>
<evidence type="ECO:0000256" key="1">
    <source>
        <dbReference type="ARBA" id="ARBA00001968"/>
    </source>
</evidence>
<dbReference type="InterPro" id="IPR058547">
    <property type="entry name" value="Pelota_N"/>
</dbReference>
<dbReference type="FunFam" id="2.30.30.870:FF:000001">
    <property type="entry name" value="Protein pelota homolog"/>
    <property type="match status" value="1"/>
</dbReference>
<dbReference type="AlphaFoldDB" id="A0A9P1N2W1"/>
<protein>
    <recommendedName>
        <fullName evidence="6">Protein pelota homolog</fullName>
    </recommendedName>
</protein>
<dbReference type="Gene3D" id="2.30.30.870">
    <property type="entry name" value="Pelota, domain A"/>
    <property type="match status" value="1"/>
</dbReference>
<dbReference type="GO" id="GO:0071025">
    <property type="term" value="P:RNA surveillance"/>
    <property type="evidence" value="ECO:0007669"/>
    <property type="project" value="InterPro"/>
</dbReference>